<evidence type="ECO:0000313" key="4">
    <source>
        <dbReference type="EMBL" id="GHI85858.1"/>
    </source>
</evidence>
<accession>A0A919GVV1</accession>
<gene>
    <name evidence="4" type="ORF">Sxan_32220</name>
</gene>
<organism evidence="4 5">
    <name type="scientific">Streptomyces xanthophaeus</name>
    <dbReference type="NCBI Taxonomy" id="67385"/>
    <lineage>
        <taxon>Bacteria</taxon>
        <taxon>Bacillati</taxon>
        <taxon>Actinomycetota</taxon>
        <taxon>Actinomycetes</taxon>
        <taxon>Kitasatosporales</taxon>
        <taxon>Streptomycetaceae</taxon>
        <taxon>Streptomyces</taxon>
    </lineage>
</organism>
<feature type="chain" id="PRO_5036758807" description="Gram-positive cocci surface proteins LPxTG domain-containing protein" evidence="3">
    <location>
        <begin position="27"/>
        <end position="484"/>
    </location>
</feature>
<evidence type="ECO:0000256" key="2">
    <source>
        <dbReference type="SAM" id="Phobius"/>
    </source>
</evidence>
<keyword evidence="5" id="KW-1185">Reference proteome</keyword>
<sequence>MKIKHIAAVAAAAVVGPVLLTTPAMAEEQKQPAVTAPDVQPKDDTAPAAGAAAQTAKAAAAADPAAATSTGTLMGPGVSVQGIPKTGFKADGSWTQLTVKVDNSGHIAVANYTPEISVIQWSGKIKASQVKVERRVTAADGSVSWQLAKQVLAPQNSRAFVYELGTTASVAVGAVHDIDVRISFAADTAVVPFDIASAGVSRTGDKSSTSPQATYKTSIVGATPDSGMTVPTAGPALTVEGLPNGLAAGGAWQDLSIRVDNSGKPALDDFHLYLGLTRPDWVAMKGEQLKVEFYGKNGWQRTELGYSPGHYVVNRLAGFAIPADKAFDVKLRLRFTGDTPLGYAQFRASGTPLTIGSNVKSESRPVLVQILAAAPGTGNKPHPNGGGTTTPINNTGNGNNTGPNSTTGSTGTTTGTGTATTTTGGTGTTGTTGTGTGTTTQTGGQLASTGADAAASWALGGAGVALAMGAALVAGTGRRRRTTV</sequence>
<proteinExistence type="predicted"/>
<name>A0A919GVV1_9ACTN</name>
<keyword evidence="2" id="KW-0472">Membrane</keyword>
<dbReference type="EMBL" id="BNEE01000006">
    <property type="protein sequence ID" value="GHI85858.1"/>
    <property type="molecule type" value="Genomic_DNA"/>
</dbReference>
<keyword evidence="2" id="KW-1133">Transmembrane helix</keyword>
<keyword evidence="2" id="KW-0812">Transmembrane</keyword>
<comment type="caution">
    <text evidence="4">The sequence shown here is derived from an EMBL/GenBank/DDBJ whole genome shotgun (WGS) entry which is preliminary data.</text>
</comment>
<feature type="region of interest" description="Disordered" evidence="1">
    <location>
        <begin position="374"/>
        <end position="444"/>
    </location>
</feature>
<protein>
    <recommendedName>
        <fullName evidence="6">Gram-positive cocci surface proteins LPxTG domain-containing protein</fullName>
    </recommendedName>
</protein>
<feature type="transmembrane region" description="Helical" evidence="2">
    <location>
        <begin position="454"/>
        <end position="474"/>
    </location>
</feature>
<dbReference type="Proteomes" id="UP000600026">
    <property type="component" value="Unassembled WGS sequence"/>
</dbReference>
<dbReference type="RefSeq" id="WP_031146474.1">
    <property type="nucleotide sequence ID" value="NZ_BNEE01000006.1"/>
</dbReference>
<evidence type="ECO:0000313" key="5">
    <source>
        <dbReference type="Proteomes" id="UP000600026"/>
    </source>
</evidence>
<feature type="compositionally biased region" description="Gly residues" evidence="1">
    <location>
        <begin position="424"/>
        <end position="436"/>
    </location>
</feature>
<keyword evidence="3" id="KW-0732">Signal</keyword>
<evidence type="ECO:0000256" key="1">
    <source>
        <dbReference type="SAM" id="MobiDB-lite"/>
    </source>
</evidence>
<feature type="signal peptide" evidence="3">
    <location>
        <begin position="1"/>
        <end position="26"/>
    </location>
</feature>
<dbReference type="AlphaFoldDB" id="A0A919GVV1"/>
<evidence type="ECO:0008006" key="6">
    <source>
        <dbReference type="Google" id="ProtNLM"/>
    </source>
</evidence>
<reference evidence="4" key="1">
    <citation type="submission" date="2020-09" db="EMBL/GenBank/DDBJ databases">
        <title>Whole genome shotgun sequence of Streptomyces xanthophaeus NBRC 12829.</title>
        <authorList>
            <person name="Komaki H."/>
            <person name="Tamura T."/>
        </authorList>
    </citation>
    <scope>NUCLEOTIDE SEQUENCE</scope>
    <source>
        <strain evidence="4">NBRC 12829</strain>
    </source>
</reference>
<feature type="region of interest" description="Disordered" evidence="1">
    <location>
        <begin position="28"/>
        <end position="52"/>
    </location>
</feature>
<feature type="compositionally biased region" description="Low complexity" evidence="1">
    <location>
        <begin position="375"/>
        <end position="423"/>
    </location>
</feature>
<evidence type="ECO:0000256" key="3">
    <source>
        <dbReference type="SAM" id="SignalP"/>
    </source>
</evidence>
<dbReference type="OrthoDB" id="4211361at2"/>